<evidence type="ECO:0000313" key="3">
    <source>
        <dbReference type="Proteomes" id="UP000199666"/>
    </source>
</evidence>
<name>A0A1I2TSB6_9SPHI</name>
<dbReference type="Proteomes" id="UP000199666">
    <property type="component" value="Unassembled WGS sequence"/>
</dbReference>
<dbReference type="Pfam" id="PF16407">
    <property type="entry name" value="PKD_2"/>
    <property type="match status" value="1"/>
</dbReference>
<evidence type="ECO:0000313" key="2">
    <source>
        <dbReference type="EMBL" id="SFG67814.1"/>
    </source>
</evidence>
<dbReference type="STRING" id="414048.SAMN04489864_101566"/>
<accession>A0A1I2TSB6</accession>
<proteinExistence type="predicted"/>
<feature type="chain" id="PRO_5011756155" evidence="1">
    <location>
        <begin position="23"/>
        <end position="503"/>
    </location>
</feature>
<dbReference type="InterPro" id="IPR032183">
    <property type="entry name" value="PKD-like"/>
</dbReference>
<dbReference type="AlphaFoldDB" id="A0A1I2TSB6"/>
<evidence type="ECO:0000256" key="1">
    <source>
        <dbReference type="SAM" id="SignalP"/>
    </source>
</evidence>
<feature type="signal peptide" evidence="1">
    <location>
        <begin position="1"/>
        <end position="22"/>
    </location>
</feature>
<gene>
    <name evidence="2" type="ORF">SAMN04489864_101566</name>
</gene>
<dbReference type="OrthoDB" id="1094435at2"/>
<reference evidence="2 3" key="1">
    <citation type="submission" date="2016-10" db="EMBL/GenBank/DDBJ databases">
        <authorList>
            <person name="de Groot N.N."/>
        </authorList>
    </citation>
    <scope>NUCLEOTIDE SEQUENCE [LARGE SCALE GENOMIC DNA]</scope>
    <source>
        <strain evidence="2 3">DSM 18684</strain>
    </source>
</reference>
<organism evidence="2 3">
    <name type="scientific">Pedobacter insulae</name>
    <dbReference type="NCBI Taxonomy" id="414048"/>
    <lineage>
        <taxon>Bacteria</taxon>
        <taxon>Pseudomonadati</taxon>
        <taxon>Bacteroidota</taxon>
        <taxon>Sphingobacteriia</taxon>
        <taxon>Sphingobacteriales</taxon>
        <taxon>Sphingobacteriaceae</taxon>
        <taxon>Pedobacter</taxon>
    </lineage>
</organism>
<sequence>MKKNNCYFITLITLFLFLVSCAKDKGNYTYKNLDSHFVDIDALPKTFVVKQNELVKVNPTNSIEAPTNLAYEWRLVQQSYAPDPSTGTYVNKQLAVTKNLSYKVIEAPGSYLLVLYVTDKSNGGITQMVKMPFTISSYASIGWMVVHGDNTGSDLSIVVNNKLNKLLPAGTDYVQSNVFSETNGAKIQGEVANVYYIDNHWVDVFTKTNDGGVRLGGNDLRKLNSYSEMFINPLPSNNVKFQAYAGWSYNELLINNGDLYFIPQADINVYSKFGVKCFGEDYVAAPFIGTIFNWAYFGVIYDSKHKRFLYIDYDRTVRQFEAPSASAAFDMRNVGKVMVYAEHGFDNRWFCVMQNENNPSSRELYVCKFNVSDDGNRGIAKINISGATELNAAKYFAFGNKGNIMYHATNTKIYQNNYAGNLASTLMYDVSANYPGSVITNMKMFKVNNHPNDGKILFVALTNPTTKSGTLLQIEVNEVSGAFGTIKAYTGFGEISAMNYKSK</sequence>
<dbReference type="EMBL" id="FOPP01000001">
    <property type="protein sequence ID" value="SFG67814.1"/>
    <property type="molecule type" value="Genomic_DNA"/>
</dbReference>
<dbReference type="PROSITE" id="PS51257">
    <property type="entry name" value="PROKAR_LIPOPROTEIN"/>
    <property type="match status" value="1"/>
</dbReference>
<keyword evidence="3" id="KW-1185">Reference proteome</keyword>
<dbReference type="RefSeq" id="WP_090992029.1">
    <property type="nucleotide sequence ID" value="NZ_FOPP01000001.1"/>
</dbReference>
<protein>
    <submittedName>
        <fullName evidence="2">PKD-like family protein</fullName>
    </submittedName>
</protein>
<keyword evidence="1" id="KW-0732">Signal</keyword>